<keyword evidence="2" id="KW-1185">Reference proteome</keyword>
<name>A0AAE0KWT2_9CHLO</name>
<dbReference type="Proteomes" id="UP001190700">
    <property type="component" value="Unassembled WGS sequence"/>
</dbReference>
<reference evidence="1 2" key="1">
    <citation type="journal article" date="2015" name="Genome Biol. Evol.">
        <title>Comparative Genomics of a Bacterivorous Green Alga Reveals Evolutionary Causalities and Consequences of Phago-Mixotrophic Mode of Nutrition.</title>
        <authorList>
            <person name="Burns J.A."/>
            <person name="Paasch A."/>
            <person name="Narechania A."/>
            <person name="Kim E."/>
        </authorList>
    </citation>
    <scope>NUCLEOTIDE SEQUENCE [LARGE SCALE GENOMIC DNA]</scope>
    <source>
        <strain evidence="1 2">PLY_AMNH</strain>
    </source>
</reference>
<gene>
    <name evidence="1" type="ORF">CYMTET_27545</name>
</gene>
<sequence length="179" mass="18497">MTSRLLESMEDVWQDAENLRAVEGRGLDTAEVSVGAGDGLGRGRGGHPDASWQATHLLEGAVRTGGTGGKGAEQGRVAGGQALLKPGFGAGMEQGGGSERRLGGGEMAQAARGAQRVEVERLALEDADWADATEEMDYATQSGEVRVQKHGNGEAGPHLARPQFKLERVEIVGGLGPGA</sequence>
<evidence type="ECO:0000313" key="2">
    <source>
        <dbReference type="Proteomes" id="UP001190700"/>
    </source>
</evidence>
<proteinExistence type="predicted"/>
<organism evidence="1 2">
    <name type="scientific">Cymbomonas tetramitiformis</name>
    <dbReference type="NCBI Taxonomy" id="36881"/>
    <lineage>
        <taxon>Eukaryota</taxon>
        <taxon>Viridiplantae</taxon>
        <taxon>Chlorophyta</taxon>
        <taxon>Pyramimonadophyceae</taxon>
        <taxon>Pyramimonadales</taxon>
        <taxon>Pyramimonadaceae</taxon>
        <taxon>Cymbomonas</taxon>
    </lineage>
</organism>
<evidence type="ECO:0000313" key="1">
    <source>
        <dbReference type="EMBL" id="KAK3263658.1"/>
    </source>
</evidence>
<dbReference type="EMBL" id="LGRX02015171">
    <property type="protein sequence ID" value="KAK3263658.1"/>
    <property type="molecule type" value="Genomic_DNA"/>
</dbReference>
<protein>
    <submittedName>
        <fullName evidence="1">Uncharacterized protein</fullName>
    </submittedName>
</protein>
<dbReference type="AlphaFoldDB" id="A0AAE0KWT2"/>
<comment type="caution">
    <text evidence="1">The sequence shown here is derived from an EMBL/GenBank/DDBJ whole genome shotgun (WGS) entry which is preliminary data.</text>
</comment>
<accession>A0AAE0KWT2</accession>